<dbReference type="Gene3D" id="4.10.70.10">
    <property type="entry name" value="Disintegrin domain"/>
    <property type="match status" value="1"/>
</dbReference>
<evidence type="ECO:0000256" key="3">
    <source>
        <dbReference type="ARBA" id="ARBA00022989"/>
    </source>
</evidence>
<feature type="transmembrane region" description="Helical" evidence="9">
    <location>
        <begin position="999"/>
        <end position="1023"/>
    </location>
</feature>
<dbReference type="PROSITE" id="PS00427">
    <property type="entry name" value="DISINTEGRIN_1"/>
    <property type="match status" value="1"/>
</dbReference>
<feature type="compositionally biased region" description="Polar residues" evidence="8">
    <location>
        <begin position="1708"/>
        <end position="1717"/>
    </location>
</feature>
<keyword evidence="4 9" id="KW-0472">Membrane</keyword>
<evidence type="ECO:0000259" key="10">
    <source>
        <dbReference type="PROSITE" id="PS50026"/>
    </source>
</evidence>
<dbReference type="GO" id="GO:0004222">
    <property type="term" value="F:metalloendopeptidase activity"/>
    <property type="evidence" value="ECO:0007669"/>
    <property type="project" value="InterPro"/>
</dbReference>
<dbReference type="PANTHER" id="PTHR11905">
    <property type="entry name" value="ADAM A DISINTEGRIN AND METALLOPROTEASE DOMAIN"/>
    <property type="match status" value="1"/>
</dbReference>
<dbReference type="RefSeq" id="XP_009170782.1">
    <property type="nucleotide sequence ID" value="XM_009172518.1"/>
</dbReference>
<feature type="compositionally biased region" description="Low complexity" evidence="8">
    <location>
        <begin position="1506"/>
        <end position="1546"/>
    </location>
</feature>
<dbReference type="Proteomes" id="UP000054324">
    <property type="component" value="Unassembled WGS sequence"/>
</dbReference>
<dbReference type="SMART" id="SM00050">
    <property type="entry name" value="DISIN"/>
    <property type="match status" value="1"/>
</dbReference>
<feature type="region of interest" description="Disordered" evidence="8">
    <location>
        <begin position="1889"/>
        <end position="1952"/>
    </location>
</feature>
<feature type="region of interest" description="Disordered" evidence="8">
    <location>
        <begin position="1045"/>
        <end position="1065"/>
    </location>
</feature>
<evidence type="ECO:0000256" key="7">
    <source>
        <dbReference type="PROSITE-ProRule" id="PRU00076"/>
    </source>
</evidence>
<evidence type="ECO:0000256" key="2">
    <source>
        <dbReference type="ARBA" id="ARBA00022692"/>
    </source>
</evidence>
<dbReference type="SUPFAM" id="SSF55486">
    <property type="entry name" value="Metalloproteases ('zincins'), catalytic domain"/>
    <property type="match status" value="1"/>
</dbReference>
<keyword evidence="3 9" id="KW-1133">Transmembrane helix</keyword>
<feature type="compositionally biased region" description="Basic and acidic residues" evidence="8">
    <location>
        <begin position="1553"/>
        <end position="1567"/>
    </location>
</feature>
<keyword evidence="2 9" id="KW-0812">Transmembrane</keyword>
<feature type="compositionally biased region" description="Basic and acidic residues" evidence="8">
    <location>
        <begin position="1146"/>
        <end position="1158"/>
    </location>
</feature>
<dbReference type="Pfam" id="PF00200">
    <property type="entry name" value="Disintegrin"/>
    <property type="match status" value="1"/>
</dbReference>
<feature type="compositionally biased region" description="Polar residues" evidence="8">
    <location>
        <begin position="1929"/>
        <end position="1939"/>
    </location>
</feature>
<keyword evidence="14" id="KW-1185">Reference proteome</keyword>
<dbReference type="SMART" id="SM00608">
    <property type="entry name" value="ACR"/>
    <property type="match status" value="1"/>
</dbReference>
<evidence type="ECO:0000313" key="13">
    <source>
        <dbReference type="EMBL" id="KER25455.1"/>
    </source>
</evidence>
<organism evidence="13 14">
    <name type="scientific">Opisthorchis viverrini</name>
    <name type="common">Southeast Asian liver fluke</name>
    <dbReference type="NCBI Taxonomy" id="6198"/>
    <lineage>
        <taxon>Eukaryota</taxon>
        <taxon>Metazoa</taxon>
        <taxon>Spiralia</taxon>
        <taxon>Lophotrochozoa</taxon>
        <taxon>Platyhelminthes</taxon>
        <taxon>Trematoda</taxon>
        <taxon>Digenea</taxon>
        <taxon>Opisthorchiida</taxon>
        <taxon>Opisthorchiata</taxon>
        <taxon>Opisthorchiidae</taxon>
        <taxon>Opisthorchis</taxon>
    </lineage>
</organism>
<feature type="disulfide bond" evidence="6">
    <location>
        <begin position="697"/>
        <end position="717"/>
    </location>
</feature>
<reference evidence="13 14" key="1">
    <citation type="submission" date="2013-11" db="EMBL/GenBank/DDBJ databases">
        <title>Opisthorchis viverrini - life in the bile duct.</title>
        <authorList>
            <person name="Young N.D."/>
            <person name="Nagarajan N."/>
            <person name="Lin S.J."/>
            <person name="Korhonen P.K."/>
            <person name="Jex A.R."/>
            <person name="Hall R.S."/>
            <person name="Safavi-Hemami H."/>
            <person name="Kaewkong W."/>
            <person name="Bertrand D."/>
            <person name="Gao S."/>
            <person name="Seet Q."/>
            <person name="Wongkham S."/>
            <person name="Teh B.T."/>
            <person name="Wongkham C."/>
            <person name="Intapan P.M."/>
            <person name="Maleewong W."/>
            <person name="Yang X."/>
            <person name="Hu M."/>
            <person name="Wang Z."/>
            <person name="Hofmann A."/>
            <person name="Sternberg P.W."/>
            <person name="Tan P."/>
            <person name="Wang J."/>
            <person name="Gasser R.B."/>
        </authorList>
    </citation>
    <scope>NUCLEOTIDE SEQUENCE [LARGE SCALE GENOMIC DNA]</scope>
</reference>
<dbReference type="InterPro" id="IPR006586">
    <property type="entry name" value="ADAM_Cys-rich"/>
</dbReference>
<dbReference type="PROSITE" id="PS50026">
    <property type="entry name" value="EGF_3"/>
    <property type="match status" value="1"/>
</dbReference>
<dbReference type="EMBL" id="KL596776">
    <property type="protein sequence ID" value="KER25455.1"/>
    <property type="molecule type" value="Genomic_DNA"/>
</dbReference>
<dbReference type="InterPro" id="IPR036436">
    <property type="entry name" value="Disintegrin_dom_sf"/>
</dbReference>
<dbReference type="InterPro" id="IPR024079">
    <property type="entry name" value="MetalloPept_cat_dom_sf"/>
</dbReference>
<dbReference type="OrthoDB" id="5951731at2759"/>
<dbReference type="PANTHER" id="PTHR11905:SF248">
    <property type="entry name" value="DISINTEGRIN AND METALLOPROTEINASE DOMAIN-CONTAINING PROTEIN UNC-71"/>
    <property type="match status" value="1"/>
</dbReference>
<evidence type="ECO:0000256" key="9">
    <source>
        <dbReference type="SAM" id="Phobius"/>
    </source>
</evidence>
<feature type="compositionally biased region" description="Basic and acidic residues" evidence="8">
    <location>
        <begin position="1442"/>
        <end position="1453"/>
    </location>
</feature>
<name>A0A074ZQ44_OPIVI</name>
<feature type="domain" description="EGF-like" evidence="10">
    <location>
        <begin position="898"/>
        <end position="932"/>
    </location>
</feature>
<dbReference type="InterPro" id="IPR001590">
    <property type="entry name" value="Peptidase_M12B"/>
</dbReference>
<feature type="region of interest" description="Disordered" evidence="8">
    <location>
        <begin position="2125"/>
        <end position="2149"/>
    </location>
</feature>
<dbReference type="Pfam" id="PF08516">
    <property type="entry name" value="ADAM_CR"/>
    <property type="match status" value="1"/>
</dbReference>
<feature type="region of interest" description="Disordered" evidence="8">
    <location>
        <begin position="1814"/>
        <end position="1868"/>
    </location>
</feature>
<feature type="region of interest" description="Disordered" evidence="8">
    <location>
        <begin position="1478"/>
        <end position="1627"/>
    </location>
</feature>
<dbReference type="GeneID" id="20321259"/>
<dbReference type="SUPFAM" id="SSF57552">
    <property type="entry name" value="Blood coagulation inhibitor (disintegrin)"/>
    <property type="match status" value="1"/>
</dbReference>
<dbReference type="InterPro" id="IPR018358">
    <property type="entry name" value="Disintegrin_CS"/>
</dbReference>
<dbReference type="KEGG" id="ovi:T265_07080"/>
<feature type="compositionally biased region" description="Basic residues" evidence="8">
    <location>
        <begin position="1688"/>
        <end position="1700"/>
    </location>
</feature>
<comment type="caution">
    <text evidence="7">Lacks conserved residue(s) required for the propagation of feature annotation.</text>
</comment>
<feature type="compositionally biased region" description="Basic and acidic residues" evidence="8">
    <location>
        <begin position="1578"/>
        <end position="1608"/>
    </location>
</feature>
<feature type="compositionally biased region" description="Low complexity" evidence="8">
    <location>
        <begin position="1641"/>
        <end position="1681"/>
    </location>
</feature>
<proteinExistence type="predicted"/>
<gene>
    <name evidence="13" type="ORF">T265_07080</name>
</gene>
<comment type="subcellular location">
    <subcellularLocation>
        <location evidence="1">Membrane</location>
        <topology evidence="1">Single-pass membrane protein</topology>
    </subcellularLocation>
</comment>
<dbReference type="PROSITE" id="PS50215">
    <property type="entry name" value="ADAM_MEPRO"/>
    <property type="match status" value="1"/>
</dbReference>
<feature type="region of interest" description="Disordered" evidence="8">
    <location>
        <begin position="1078"/>
        <end position="1183"/>
    </location>
</feature>
<sequence>MDSYWDEIATYLYSAWNFACVTARPGARKHWISDGRVALLKSGRNIPAGREHNPVRRVIRRQVKGTYFMSTKFWVQLPNRQHVQLKIQKSPIFGSPNSYSTLYFQRDKHGQVFPFASNKLDHCFYNGTVRQSLNEPDLESYVAVDTCHGLRGLIVVEKETFGILPLQCSSCQPGLMPHVAFPQVPSPIDRNVPLPVFWQPTEVMSHTSRRFKKLGEHIYPVRLAVILDHQLFVTFDRKLEGCIHYIGAIINQATRSFQETPVELKLVRSEIWNLENRISLNSSIKVTLNNLANYSSRHPRRHPPGNGTTSVFVGSDQKHSPVLRLHRRAISNAVSDVAAPTLESHDVEVLLTTTQFTEAVEYLAVPDSICTPRALTVIQRIKISGVVVVAGDMNAQVGRPNAAEPRMDCRLGLDTRRMTNGDGFLQICAGHRLPLRDQFDSLIRSKAGCSTSIIYSTGHLLTPIKNPGLHQREVSECKSLLKWHRAACSDNLPSALFKDGGELLGQCLSSLFGSIYLEDTVPDDWGESVVMRIFKKGTRSEYMTWQKGTKEIGKSLGVEGVVNTSETVYHISRLLTLAVAEVLGLKSFPCPDYYRCNSDDLLSKGDKGRVRLALLTGMSDCLIATSVQEALHLRVDTCGNGELDRGEECDLGPGLTTSLNHSMPCCNPNTCLADIGAVCTHGTCCNQCEFVARGTPCRVARDQCDLAEFCTGKQPNCPTDLYLENGSPCRTQPSGVPLVKQQPHQLQTSTVDEANALCYHGRCPTRESQCQSIWGPDAMKAADYCFVLQNTRTAGACGIHGENCKPEHTMCGLLHCQGGQPRPVSEEAQAGQPFLTYTEHEGMQFECKYLSHVSTVRFVPEGAACATNKYCFHQQCVSPNVALRSQCPVAPVTRHLDDGRIVVENVTCSNHGLCTNAGFCLCHPGWTDSVCHVPDTTGSSSAKSNFQSASSVLHSNLHPEQDLVALIWAYREAMSRSGAAAGPTSGELSDSNKTQMNTVYLVAILGSVVGGVFICLAIFMLVYRRRGRAGFSRKATKSRCCLWSQEPHNMGTSDSKRNGSLRLHNTAGDGRALQYAALSPTAGRSSHDETGRSGGLDRSYLSRWTRHDRQASPSGRFSRRHGGRRVASTENHREHRRSGRRRRKHCDREDNECGERSRCSRRSGKHSDGSLGPGRGRLIEPGLTNHSDTELACRQQLLTEFENNSIDRSIKFGSMPSYKEDKLKQTKRPLDDGLTGPEATTVAPLLVHVAVPMTAINPSEDFLPTDPCTTLNDLASLRPCGIPSFLTSCASGPASTVAPPPLFSHSLSAFGHSDVTAPYTWSTSTSAPVQQSAMCSTAALVESGSAGMASTATVASKCAVPSATPKDTENMDETQFSIIMENSWRQPEKGILKNKNEGGVPNSTGGNSNRVRKSSERARRRDERHHRRHRRHQHHRSKRSRSRDTSDRDHPSEDDCGASRGSLCSECSYCMCERDEQQETDRCHSVPATDQHRVRERNPISLDLNSQHSGSSSGSSHSSSSFSALDTNLDLLSSSSSTTSTCSTALEVGPDGVRIRRTDDPISDRHQRSSGRKFLTRARREQYRIRPSSDGDPGQCEHRPRSTRDRRECRHHRHYGRHGKCHNHRRPIHHRDSEIEIATTSSCGVSSSSGTVGALESLGSSSSTNPNSSVGLSGGSSSSSGMISATGRHFHRCHRLVRARKNTDDDATSGSRRSSPVHTVPTILCNAGQQTDELSLLRASGLAIIPKQDDSDRLTSNRASIRGTEESDAEWEEVECSESACEECQAAANQTAGANQHQTPILEQTVPVSQRFPVTNGHISMSNESSSGHTNPAYMQSFRQNGEANMSNPSLAYQQQSTASSSLGSSKNSRMGTPAMIFAAQPTVFLNASSHSPHSSSLAVGNPKTGVTNQAASSSSSSSMAGQPSSFQRITQNLSSKAVTSEEPAGQHSETEVDAHLHQAATNGRPSGAFFTSIPQNPLIPNAIQPFKQVSQASTASYTVMPTAYFQRPNPGFALRDGLPILASTKTPTRPTPHPGQSYAGGLTPVHQTGANPISYHVASLDAVSTDHRDAYYQHPYEDVATDDYAETSSSGRPGMHHVQHIYHQHGIPSEPIDVNGCIYTKGDEDEDEERLSLDEGSSNANGIGSPASLPGRYDPITQQHASNNHPRVHDSRLVRPIQQHQAQWFDGFRNTDASFAIPASPGVPTMTQFSGIDSDSVGVTKPSTLSDLDDAGSEFSISAFRRDDIRIPCHQPRTAIGVGTLHDLGKPHAKPHTSALTPGSADFGVDVRSNDGTCDESDASSLPEAGCDLVQLAQLDVSGRLNPLLGGLARQQRCMNSKGLRLPHEPGSQQWQAEASNGVPQARPVSMTARYALLFNRTCPGRALRTLQQVVEPISNHQKDDHLFLFVSCPPSKRALLSHYD</sequence>
<feature type="compositionally biased region" description="Basic and acidic residues" evidence="8">
    <location>
        <begin position="1478"/>
        <end position="1498"/>
    </location>
</feature>
<evidence type="ECO:0000256" key="4">
    <source>
        <dbReference type="ARBA" id="ARBA00023136"/>
    </source>
</evidence>
<evidence type="ECO:0000256" key="8">
    <source>
        <dbReference type="SAM" id="MobiDB-lite"/>
    </source>
</evidence>
<feature type="disulfide bond" evidence="7">
    <location>
        <begin position="922"/>
        <end position="931"/>
    </location>
</feature>
<evidence type="ECO:0000313" key="14">
    <source>
        <dbReference type="Proteomes" id="UP000054324"/>
    </source>
</evidence>
<evidence type="ECO:0000259" key="12">
    <source>
        <dbReference type="PROSITE" id="PS50215"/>
    </source>
</evidence>
<protein>
    <recommendedName>
        <fullName evidence="15">Disintegrin</fullName>
    </recommendedName>
</protein>
<dbReference type="GO" id="GO:0016020">
    <property type="term" value="C:membrane"/>
    <property type="evidence" value="ECO:0007669"/>
    <property type="project" value="UniProtKB-SubCell"/>
</dbReference>
<evidence type="ECO:0000256" key="6">
    <source>
        <dbReference type="PROSITE-ProRule" id="PRU00068"/>
    </source>
</evidence>
<dbReference type="GO" id="GO:0006508">
    <property type="term" value="P:proteolysis"/>
    <property type="evidence" value="ECO:0007669"/>
    <property type="project" value="InterPro"/>
</dbReference>
<accession>A0A074ZQ44</accession>
<feature type="compositionally biased region" description="Basic residues" evidence="8">
    <location>
        <begin position="1568"/>
        <end position="1577"/>
    </location>
</feature>
<keyword evidence="5 7" id="KW-1015">Disulfide bond</keyword>
<dbReference type="STRING" id="6198.A0A074ZQ44"/>
<dbReference type="CTD" id="20321259"/>
<evidence type="ECO:0000256" key="1">
    <source>
        <dbReference type="ARBA" id="ARBA00004167"/>
    </source>
</evidence>
<dbReference type="Pfam" id="PF01421">
    <property type="entry name" value="Reprolysin"/>
    <property type="match status" value="1"/>
</dbReference>
<keyword evidence="7" id="KW-0245">EGF-like domain</keyword>
<dbReference type="PROSITE" id="PS50214">
    <property type="entry name" value="DISINTEGRIN_2"/>
    <property type="match status" value="1"/>
</dbReference>
<feature type="compositionally biased region" description="Basic residues" evidence="8">
    <location>
        <begin position="1422"/>
        <end position="1441"/>
    </location>
</feature>
<feature type="compositionally biased region" description="Low complexity" evidence="8">
    <location>
        <begin position="1854"/>
        <end position="1868"/>
    </location>
</feature>
<feature type="domain" description="Disintegrin" evidence="11">
    <location>
        <begin position="635"/>
        <end position="725"/>
    </location>
</feature>
<dbReference type="PROSITE" id="PS01186">
    <property type="entry name" value="EGF_2"/>
    <property type="match status" value="1"/>
</dbReference>
<dbReference type="InterPro" id="IPR001762">
    <property type="entry name" value="Disintegrin_dom"/>
</dbReference>
<feature type="compositionally biased region" description="Basic residues" evidence="8">
    <location>
        <begin position="1134"/>
        <end position="1145"/>
    </location>
</feature>
<dbReference type="InterPro" id="IPR000742">
    <property type="entry name" value="EGF"/>
</dbReference>
<evidence type="ECO:0000256" key="5">
    <source>
        <dbReference type="ARBA" id="ARBA00023157"/>
    </source>
</evidence>
<evidence type="ECO:0008006" key="15">
    <source>
        <dbReference type="Google" id="ProtNLM"/>
    </source>
</evidence>
<feature type="region of interest" description="Disordered" evidence="8">
    <location>
        <begin position="1641"/>
        <end position="1720"/>
    </location>
</feature>
<dbReference type="Gene3D" id="3.40.390.10">
    <property type="entry name" value="Collagenase (Catalytic Domain)"/>
    <property type="match status" value="1"/>
</dbReference>
<feature type="region of interest" description="Disordered" evidence="8">
    <location>
        <begin position="1391"/>
        <end position="1460"/>
    </location>
</feature>
<feature type="domain" description="Peptidase M12B" evidence="12">
    <location>
        <begin position="219"/>
        <end position="493"/>
    </location>
</feature>
<feature type="compositionally biased region" description="Low complexity" evidence="8">
    <location>
        <begin position="1910"/>
        <end position="1928"/>
    </location>
</feature>
<feature type="compositionally biased region" description="Basic residues" evidence="8">
    <location>
        <begin position="1609"/>
        <end position="1627"/>
    </location>
</feature>
<dbReference type="PRINTS" id="PR00289">
    <property type="entry name" value="DISINTEGRIN"/>
</dbReference>
<evidence type="ECO:0000259" key="11">
    <source>
        <dbReference type="PROSITE" id="PS50214"/>
    </source>
</evidence>
<feature type="compositionally biased region" description="Polar residues" evidence="8">
    <location>
        <begin position="1817"/>
        <end position="1853"/>
    </location>
</feature>